<accession>A0A2P8CHR8</accession>
<dbReference type="RefSeq" id="WP_106541118.1">
    <property type="nucleotide sequence ID" value="NZ_BLAU01000001.1"/>
</dbReference>
<feature type="signal peptide" evidence="1">
    <location>
        <begin position="1"/>
        <end position="27"/>
    </location>
</feature>
<dbReference type="OrthoDB" id="1110188at2"/>
<evidence type="ECO:0000313" key="2">
    <source>
        <dbReference type="EMBL" id="PSK84525.1"/>
    </source>
</evidence>
<dbReference type="SUPFAM" id="SSF75011">
    <property type="entry name" value="3-carboxy-cis,cis-mucoante lactonizing enzyme"/>
    <property type="match status" value="1"/>
</dbReference>
<dbReference type="EMBL" id="PYGC01000002">
    <property type="protein sequence ID" value="PSK84525.1"/>
    <property type="molecule type" value="Genomic_DNA"/>
</dbReference>
<keyword evidence="1" id="KW-0732">Signal</keyword>
<dbReference type="Proteomes" id="UP000240621">
    <property type="component" value="Unassembled WGS sequence"/>
</dbReference>
<feature type="chain" id="PRO_5015162846" evidence="1">
    <location>
        <begin position="28"/>
        <end position="389"/>
    </location>
</feature>
<gene>
    <name evidence="2" type="ORF">CLV93_102314</name>
</gene>
<name>A0A2P8CHR8_9BACT</name>
<dbReference type="Pfam" id="PF17170">
    <property type="entry name" value="DUF5128"/>
    <property type="match status" value="1"/>
</dbReference>
<evidence type="ECO:0000256" key="1">
    <source>
        <dbReference type="SAM" id="SignalP"/>
    </source>
</evidence>
<dbReference type="Gene3D" id="2.120.10.30">
    <property type="entry name" value="TolB, C-terminal domain"/>
    <property type="match status" value="1"/>
</dbReference>
<evidence type="ECO:0000313" key="3">
    <source>
        <dbReference type="Proteomes" id="UP000240621"/>
    </source>
</evidence>
<dbReference type="InterPro" id="IPR011042">
    <property type="entry name" value="6-blade_b-propeller_TolB-like"/>
</dbReference>
<proteinExistence type="predicted"/>
<organism evidence="2 3">
    <name type="scientific">Prolixibacter denitrificans</name>
    <dbReference type="NCBI Taxonomy" id="1541063"/>
    <lineage>
        <taxon>Bacteria</taxon>
        <taxon>Pseudomonadati</taxon>
        <taxon>Bacteroidota</taxon>
        <taxon>Bacteroidia</taxon>
        <taxon>Marinilabiliales</taxon>
        <taxon>Prolixibacteraceae</taxon>
        <taxon>Prolixibacter</taxon>
    </lineage>
</organism>
<protein>
    <submittedName>
        <fullName evidence="2">6-bladed beta-propeller protein</fullName>
    </submittedName>
</protein>
<dbReference type="AlphaFoldDB" id="A0A2P8CHR8"/>
<sequence length="389" mass="44900">MKRITSSSSTVLLLVLLFSLSLPKAEAQQPKEILVKTKIQPTRYLTDNLKVEKYIPLETNSESLLGRIWSIKFRNDTIFIFSKKRVFVFSPTGKYINTIGTLGRGPNEMILPSDFAIIPKSQDIAIWDNVKSSMFFYSLNGEIVKTFRPAIKRITNFERTDTGAFIYNSQFTPQSQGNYSIYLSDDSGKEISGHIPFEEETSGYGFLSFSYFPKYQNRQYAWIEFDPIIYRITANNKLNPTYKIKFDSRNITESDLIKFKGDTHTLVNYRQRNEYNSLVSFNEFSNCYVISYVTGRKRNTNIIYKNNNKQVRMVIRDESFDPLGSVLPLFKNNECIVGVLQPYLLKSNMENPKLDVPEQLGSNYSTLKKINSEIKADDNPVLVVFRVKN</sequence>
<comment type="caution">
    <text evidence="2">The sequence shown here is derived from an EMBL/GenBank/DDBJ whole genome shotgun (WGS) entry which is preliminary data.</text>
</comment>
<reference evidence="2 3" key="1">
    <citation type="submission" date="2018-03" db="EMBL/GenBank/DDBJ databases">
        <title>Genomic Encyclopedia of Archaeal and Bacterial Type Strains, Phase II (KMG-II): from individual species to whole genera.</title>
        <authorList>
            <person name="Goeker M."/>
        </authorList>
    </citation>
    <scope>NUCLEOTIDE SEQUENCE [LARGE SCALE GENOMIC DNA]</scope>
    <source>
        <strain evidence="2 3">DSM 27267</strain>
    </source>
</reference>